<evidence type="ECO:0000313" key="2">
    <source>
        <dbReference type="Proteomes" id="UP000824890"/>
    </source>
</evidence>
<dbReference type="EMBL" id="JAGKQM010000001">
    <property type="protein sequence ID" value="KAH0942723.1"/>
    <property type="molecule type" value="Genomic_DNA"/>
</dbReference>
<name>A0ABQ8EML0_BRANA</name>
<comment type="caution">
    <text evidence="1">The sequence shown here is derived from an EMBL/GenBank/DDBJ whole genome shotgun (WGS) entry which is preliminary data.</text>
</comment>
<protein>
    <submittedName>
        <fullName evidence="1">Uncharacterized protein</fullName>
    </submittedName>
</protein>
<keyword evidence="2" id="KW-1185">Reference proteome</keyword>
<organism evidence="1 2">
    <name type="scientific">Brassica napus</name>
    <name type="common">Rape</name>
    <dbReference type="NCBI Taxonomy" id="3708"/>
    <lineage>
        <taxon>Eukaryota</taxon>
        <taxon>Viridiplantae</taxon>
        <taxon>Streptophyta</taxon>
        <taxon>Embryophyta</taxon>
        <taxon>Tracheophyta</taxon>
        <taxon>Spermatophyta</taxon>
        <taxon>Magnoliopsida</taxon>
        <taxon>eudicotyledons</taxon>
        <taxon>Gunneridae</taxon>
        <taxon>Pentapetalae</taxon>
        <taxon>rosids</taxon>
        <taxon>malvids</taxon>
        <taxon>Brassicales</taxon>
        <taxon>Brassicaceae</taxon>
        <taxon>Brassiceae</taxon>
        <taxon>Brassica</taxon>
    </lineage>
</organism>
<reference evidence="1 2" key="1">
    <citation type="submission" date="2021-05" db="EMBL/GenBank/DDBJ databases">
        <title>Genome Assembly of Synthetic Allotetraploid Brassica napus Reveals Homoeologous Exchanges between Subgenomes.</title>
        <authorList>
            <person name="Davis J.T."/>
        </authorList>
    </citation>
    <scope>NUCLEOTIDE SEQUENCE [LARGE SCALE GENOMIC DNA]</scope>
    <source>
        <strain evidence="2">cv. Da-Ae</strain>
        <tissue evidence="1">Seedling</tissue>
    </source>
</reference>
<evidence type="ECO:0000313" key="1">
    <source>
        <dbReference type="EMBL" id="KAH0942723.1"/>
    </source>
</evidence>
<gene>
    <name evidence="1" type="ORF">HID58_002360</name>
</gene>
<proteinExistence type="predicted"/>
<accession>A0ABQ8EML0</accession>
<dbReference type="Proteomes" id="UP000824890">
    <property type="component" value="Unassembled WGS sequence"/>
</dbReference>
<sequence>MGETSPLPPFDTVSDFRAGEVPVYEGFFESGFRDQVPSLIAEVFESGFSSTWRTADISRADVSSGRHVIEQLLGLPVDHCEISFLVSEEALDQCSIRGMISDPRDAEALEDYKKALEVMAARKAAIHRVVPAGGSNIQFT</sequence>